<sequence length="382" mass="40888">MSSPSTVATAGFVDAHTHLRSTSYADHGIGGTSFEEALLRMSAMTSVPIDDDVFVACADLLTQGVTTVQVIFHTFGDPDDYRAALHATIQGIERSGIRALVVLGTTDQAEFLPTGATHPELPDFCQVTRRLSEAEFGDVVSKATRDYPGISFGVGPVGPQWCSDSLLGAIGDIASEGYRVHSHFLESAAQRTWAPGDVLSRMKTHGLLGPSTSLAHAVWCSGEELHILSDLGVGLVTCPHSNRLLQAGRAPVDDWLRRGITVGVGLDSADPAARPLDVARLALSSAEAERGLTEGGLSCAGFSNVHDRVVWTDRESGIVDSVEVDGTTVVSRGQFREHSALELARERITETMNRDAANRKSRHSSIDAMIHRYHRQIAGGAR</sequence>
<dbReference type="InterPro" id="IPR050287">
    <property type="entry name" value="MTA/SAH_deaminase"/>
</dbReference>
<organism evidence="3">
    <name type="scientific">freshwater metagenome</name>
    <dbReference type="NCBI Taxonomy" id="449393"/>
    <lineage>
        <taxon>unclassified sequences</taxon>
        <taxon>metagenomes</taxon>
        <taxon>ecological metagenomes</taxon>
    </lineage>
</organism>
<dbReference type="SUPFAM" id="SSF51556">
    <property type="entry name" value="Metallo-dependent hydrolases"/>
    <property type="match status" value="1"/>
</dbReference>
<dbReference type="AlphaFoldDB" id="A0A6J6F138"/>
<gene>
    <name evidence="3" type="ORF">UFOPK1684_01221</name>
</gene>
<dbReference type="Gene3D" id="3.20.20.140">
    <property type="entry name" value="Metal-dependent hydrolases"/>
    <property type="match status" value="1"/>
</dbReference>
<reference evidence="3" key="1">
    <citation type="submission" date="2020-05" db="EMBL/GenBank/DDBJ databases">
        <authorList>
            <person name="Chiriac C."/>
            <person name="Salcher M."/>
            <person name="Ghai R."/>
            <person name="Kavagutti S V."/>
        </authorList>
    </citation>
    <scope>NUCLEOTIDE SEQUENCE</scope>
</reference>
<keyword evidence="1" id="KW-0378">Hydrolase</keyword>
<evidence type="ECO:0000313" key="3">
    <source>
        <dbReference type="EMBL" id="CAB4578608.1"/>
    </source>
</evidence>
<evidence type="ECO:0000259" key="2">
    <source>
        <dbReference type="Pfam" id="PF01979"/>
    </source>
</evidence>
<dbReference type="Pfam" id="PF01979">
    <property type="entry name" value="Amidohydro_1"/>
    <property type="match status" value="1"/>
</dbReference>
<accession>A0A6J6F138</accession>
<dbReference type="PANTHER" id="PTHR43794">
    <property type="entry name" value="AMINOHYDROLASE SSNA-RELATED"/>
    <property type="match status" value="1"/>
</dbReference>
<proteinExistence type="predicted"/>
<feature type="domain" description="Amidohydrolase-related" evidence="2">
    <location>
        <begin position="8"/>
        <end position="282"/>
    </location>
</feature>
<protein>
    <submittedName>
        <fullName evidence="3">Unannotated protein</fullName>
    </submittedName>
</protein>
<dbReference type="InterPro" id="IPR006680">
    <property type="entry name" value="Amidohydro-rel"/>
</dbReference>
<dbReference type="PANTHER" id="PTHR43794:SF11">
    <property type="entry name" value="AMIDOHYDROLASE-RELATED DOMAIN-CONTAINING PROTEIN"/>
    <property type="match status" value="1"/>
</dbReference>
<dbReference type="GO" id="GO:0016787">
    <property type="term" value="F:hydrolase activity"/>
    <property type="evidence" value="ECO:0007669"/>
    <property type="project" value="UniProtKB-KW"/>
</dbReference>
<dbReference type="InterPro" id="IPR032466">
    <property type="entry name" value="Metal_Hydrolase"/>
</dbReference>
<name>A0A6J6F138_9ZZZZ</name>
<dbReference type="EMBL" id="CAEZTM010000068">
    <property type="protein sequence ID" value="CAB4578608.1"/>
    <property type="molecule type" value="Genomic_DNA"/>
</dbReference>
<evidence type="ECO:0000256" key="1">
    <source>
        <dbReference type="ARBA" id="ARBA00022801"/>
    </source>
</evidence>